<accession>G2WY56</accession>
<evidence type="ECO:0000313" key="1">
    <source>
        <dbReference type="EMBL" id="EGY21014.1"/>
    </source>
</evidence>
<dbReference type="AlphaFoldDB" id="G2WY56"/>
<protein>
    <submittedName>
        <fullName evidence="1">Uncharacterized protein</fullName>
    </submittedName>
</protein>
<organism evidence="1 2">
    <name type="scientific">Verticillium dahliae (strain VdLs.17 / ATCC MYA-4575 / FGSC 10137)</name>
    <name type="common">Verticillium wilt</name>
    <dbReference type="NCBI Taxonomy" id="498257"/>
    <lineage>
        <taxon>Eukaryota</taxon>
        <taxon>Fungi</taxon>
        <taxon>Dikarya</taxon>
        <taxon>Ascomycota</taxon>
        <taxon>Pezizomycotina</taxon>
        <taxon>Sordariomycetes</taxon>
        <taxon>Hypocreomycetidae</taxon>
        <taxon>Glomerellales</taxon>
        <taxon>Plectosphaerellaceae</taxon>
        <taxon>Verticillium</taxon>
    </lineage>
</organism>
<keyword evidence="2" id="KW-1185">Reference proteome</keyword>
<reference evidence="1 2" key="1">
    <citation type="submission" date="2008-03" db="EMBL/GenBank/DDBJ databases">
        <title>The Genome Sequence of Verticillium dahliae VdLs.17.</title>
        <authorList>
            <consortium name="The Broad Institute Genome Sequencing Platform"/>
            <person name="Ma L.-J.J."/>
            <person name="Klosterman S.J."/>
            <person name="Subbarao K."/>
            <person name="Dobinson K."/>
            <person name="Veronese P."/>
            <person name="Kang S."/>
            <person name="Gold S.E."/>
            <person name="Young S."/>
            <person name="Jaffe D."/>
            <person name="Gnerre S."/>
            <person name="Berlin A."/>
            <person name="Heiman D."/>
            <person name="Hepburn T."/>
            <person name="Sykes S."/>
            <person name="Alvarado L."/>
            <person name="Kodira C.D."/>
            <person name="Lander E."/>
            <person name="Galagan J."/>
            <person name="Nusbaum C."/>
            <person name="Birren B."/>
        </authorList>
    </citation>
    <scope>NUCLEOTIDE SEQUENCE [LARGE SCALE GENOMIC DNA]</scope>
    <source>
        <strain evidence="2">VdLs.17 / ATCC MYA-4575 / FGSC 10137</strain>
    </source>
</reference>
<sequence>MPVLTFDDPKTPVRLTIDFSGIKKIENDSQPRRPRELLNVFTVLKDSHGIEANFEYRICRLAVPALSPR</sequence>
<dbReference type="Proteomes" id="UP000001611">
    <property type="component" value="Chromosome 3"/>
</dbReference>
<proteinExistence type="predicted"/>
<dbReference type="InParanoid" id="G2WY56"/>
<dbReference type="GeneID" id="20704001"/>
<dbReference type="EMBL" id="DS572698">
    <property type="protein sequence ID" value="EGY21014.1"/>
    <property type="molecule type" value="Genomic_DNA"/>
</dbReference>
<gene>
    <name evidence="1" type="ORF">VDAG_02538</name>
</gene>
<name>G2WY56_VERDV</name>
<dbReference type="RefSeq" id="XP_009651486.1">
    <property type="nucleotide sequence ID" value="XM_009653191.1"/>
</dbReference>
<dbReference type="KEGG" id="vda:VDAG_02538"/>
<evidence type="ECO:0000313" key="2">
    <source>
        <dbReference type="Proteomes" id="UP000001611"/>
    </source>
</evidence>
<dbReference type="HOGENOM" id="CLU_204130_0_0_1"/>